<dbReference type="SUPFAM" id="SSF75516">
    <property type="entry name" value="Pheromone-binding domain of LuxR-like quorum-sensing transcription factors"/>
    <property type="match status" value="1"/>
</dbReference>
<dbReference type="STRING" id="1054996.SAMN05444414_102231"/>
<keyword evidence="3" id="KW-0804">Transcription</keyword>
<evidence type="ECO:0000313" key="5">
    <source>
        <dbReference type="EMBL" id="SHK91122.1"/>
    </source>
</evidence>
<keyword evidence="1" id="KW-0805">Transcription regulation</keyword>
<gene>
    <name evidence="5" type="ORF">SAMN05444414_102231</name>
</gene>
<dbReference type="SUPFAM" id="SSF46894">
    <property type="entry name" value="C-terminal effector domain of the bipartite response regulators"/>
    <property type="match status" value="1"/>
</dbReference>
<dbReference type="RefSeq" id="WP_245813343.1">
    <property type="nucleotide sequence ID" value="NZ_FRBN01000002.1"/>
</dbReference>
<dbReference type="Proteomes" id="UP000184191">
    <property type="component" value="Unassembled WGS sequence"/>
</dbReference>
<dbReference type="GO" id="GO:0003677">
    <property type="term" value="F:DNA binding"/>
    <property type="evidence" value="ECO:0007669"/>
    <property type="project" value="UniProtKB-KW"/>
</dbReference>
<dbReference type="AlphaFoldDB" id="A0A1M6WBI0"/>
<dbReference type="InterPro" id="IPR016032">
    <property type="entry name" value="Sig_transdc_resp-reg_C-effctor"/>
</dbReference>
<evidence type="ECO:0000256" key="1">
    <source>
        <dbReference type="ARBA" id="ARBA00023015"/>
    </source>
</evidence>
<keyword evidence="2" id="KW-0238">DNA-binding</keyword>
<proteinExistence type="predicted"/>
<dbReference type="InterPro" id="IPR005143">
    <property type="entry name" value="TF_LuxR_autoind-bd_dom"/>
</dbReference>
<dbReference type="Pfam" id="PF03472">
    <property type="entry name" value="Autoind_bind"/>
    <property type="match status" value="1"/>
</dbReference>
<dbReference type="Gene3D" id="3.30.450.80">
    <property type="entry name" value="Transcription factor LuxR-like, autoinducer-binding domain"/>
    <property type="match status" value="1"/>
</dbReference>
<dbReference type="InterPro" id="IPR036388">
    <property type="entry name" value="WH-like_DNA-bd_sf"/>
</dbReference>
<accession>A0A1M6WBI0</accession>
<dbReference type="SMART" id="SM00421">
    <property type="entry name" value="HTH_LUXR"/>
    <property type="match status" value="1"/>
</dbReference>
<dbReference type="EMBL" id="FRBN01000002">
    <property type="protein sequence ID" value="SHK91122.1"/>
    <property type="molecule type" value="Genomic_DNA"/>
</dbReference>
<evidence type="ECO:0000313" key="6">
    <source>
        <dbReference type="Proteomes" id="UP000184191"/>
    </source>
</evidence>
<dbReference type="GO" id="GO:0006355">
    <property type="term" value="P:regulation of DNA-templated transcription"/>
    <property type="evidence" value="ECO:0007669"/>
    <property type="project" value="InterPro"/>
</dbReference>
<name>A0A1M6WBI0_9RHOB</name>
<keyword evidence="6" id="KW-1185">Reference proteome</keyword>
<dbReference type="InterPro" id="IPR000792">
    <property type="entry name" value="Tscrpt_reg_LuxR_C"/>
</dbReference>
<dbReference type="Gene3D" id="1.10.10.10">
    <property type="entry name" value="Winged helix-like DNA-binding domain superfamily/Winged helix DNA-binding domain"/>
    <property type="match status" value="1"/>
</dbReference>
<protein>
    <submittedName>
        <fullName evidence="5">LuxR family transcriptional regulator</fullName>
    </submittedName>
</protein>
<evidence type="ECO:0000259" key="4">
    <source>
        <dbReference type="SMART" id="SM00421"/>
    </source>
</evidence>
<feature type="domain" description="HTH luxR-type" evidence="4">
    <location>
        <begin position="148"/>
        <end position="205"/>
    </location>
</feature>
<evidence type="ECO:0000256" key="2">
    <source>
        <dbReference type="ARBA" id="ARBA00023125"/>
    </source>
</evidence>
<evidence type="ECO:0000256" key="3">
    <source>
        <dbReference type="ARBA" id="ARBA00023163"/>
    </source>
</evidence>
<dbReference type="InterPro" id="IPR036693">
    <property type="entry name" value="TF_LuxR_autoind-bd_dom_sf"/>
</dbReference>
<sequence>MVANAAITPTAAELFQDSLDIITSIGTEGYFVMLNHVRMGPEFIQSSFSQDWQAEYDQNAYHLRDPTFLWSLANNGTRRWSEIRIPDACGVMKRARRYGLIFGAVFSQGKATKKSVLSVARDDRELNDKEMTVLADWFDQYVIACNNKQPFSVKELNVLQCLANDMTVEEAATHLNISASAAKARLKTARDRHGVKTNTRIVATALRSNLIA</sequence>
<reference evidence="6" key="1">
    <citation type="submission" date="2016-11" db="EMBL/GenBank/DDBJ databases">
        <authorList>
            <person name="Varghese N."/>
            <person name="Submissions S."/>
        </authorList>
    </citation>
    <scope>NUCLEOTIDE SEQUENCE [LARGE SCALE GENOMIC DNA]</scope>
    <source>
        <strain evidence="6">DSM 29327</strain>
    </source>
</reference>
<organism evidence="5 6">
    <name type="scientific">Roseovarius marisflavi</name>
    <dbReference type="NCBI Taxonomy" id="1054996"/>
    <lineage>
        <taxon>Bacteria</taxon>
        <taxon>Pseudomonadati</taxon>
        <taxon>Pseudomonadota</taxon>
        <taxon>Alphaproteobacteria</taxon>
        <taxon>Rhodobacterales</taxon>
        <taxon>Roseobacteraceae</taxon>
        <taxon>Roseovarius</taxon>
    </lineage>
</organism>